<organism evidence="1 2">
    <name type="scientific">Methylobacterium mesophilicum SR1.6/6</name>
    <dbReference type="NCBI Taxonomy" id="908290"/>
    <lineage>
        <taxon>Bacteria</taxon>
        <taxon>Pseudomonadati</taxon>
        <taxon>Pseudomonadota</taxon>
        <taxon>Alphaproteobacteria</taxon>
        <taxon>Hyphomicrobiales</taxon>
        <taxon>Methylobacteriaceae</taxon>
        <taxon>Methylobacterium</taxon>
    </lineage>
</organism>
<evidence type="ECO:0000313" key="2">
    <source>
        <dbReference type="Proteomes" id="UP000012488"/>
    </source>
</evidence>
<dbReference type="KEGG" id="mmes:MMSR116_23525"/>
<dbReference type="AlphaFoldDB" id="A0A6B9FPL8"/>
<reference evidence="1 2" key="1">
    <citation type="journal article" date="2012" name="Genet. Mol. Biol.">
        <title>Analysis of 16S rRNA and mxaF genes revealing insights into Methylobacterium niche-specific plant association.</title>
        <authorList>
            <person name="Dourado M.N."/>
            <person name="Andreote F.D."/>
            <person name="Dini-Andreote F."/>
            <person name="Conti R."/>
            <person name="Araujo J.M."/>
            <person name="Araujo W.L."/>
        </authorList>
    </citation>
    <scope>NUCLEOTIDE SEQUENCE [LARGE SCALE GENOMIC DNA]</scope>
    <source>
        <strain evidence="1 2">SR1.6/6</strain>
    </source>
</reference>
<accession>A0A6B9FPL8</accession>
<protein>
    <submittedName>
        <fullName evidence="1">CopG family transcriptional regulator</fullName>
    </submittedName>
</protein>
<proteinExistence type="predicted"/>
<dbReference type="EMBL" id="CP043538">
    <property type="protein sequence ID" value="QGY04551.1"/>
    <property type="molecule type" value="Genomic_DNA"/>
</dbReference>
<dbReference type="RefSeq" id="WP_010686106.1">
    <property type="nucleotide sequence ID" value="NZ_CP043538.1"/>
</dbReference>
<name>A0A6B9FPL8_9HYPH</name>
<sequence>MARLDRDLSALSLLDPRRRAALVELAESRSLHPADLLNNAVDAFLDLDARHRAEIEAGLKDAEAGDFASADEVAEAFRPR</sequence>
<evidence type="ECO:0000313" key="1">
    <source>
        <dbReference type="EMBL" id="QGY04551.1"/>
    </source>
</evidence>
<reference evidence="1 2" key="2">
    <citation type="journal article" date="2013" name="Genome Announc.">
        <title>Draft Genome Sequence of Methylobacterium mesophilicum Strain SR1.6/6, Isolated from Citrus sinensis.</title>
        <authorList>
            <person name="Marinho Almeida D."/>
            <person name="Dini-Andreote F."/>
            <person name="Camargo Neves A.A."/>
            <person name="Juca Ramos R.T."/>
            <person name="Andreote F.D."/>
            <person name="Carneiro A.R."/>
            <person name="Oliveira de Souza Lima A."/>
            <person name="Caracciolo Gomes de Sa P.H."/>
            <person name="Ribeiro Barbosa M.S."/>
            <person name="Araujo W.L."/>
            <person name="Silva A."/>
        </authorList>
    </citation>
    <scope>NUCLEOTIDE SEQUENCE [LARGE SCALE GENOMIC DNA]</scope>
    <source>
        <strain evidence="1 2">SR1.6/6</strain>
    </source>
</reference>
<gene>
    <name evidence="1" type="ORF">MMSR116_23525</name>
</gene>
<dbReference type="OrthoDB" id="9812023at2"/>
<dbReference type="Proteomes" id="UP000012488">
    <property type="component" value="Chromosome"/>
</dbReference>